<feature type="transmembrane region" description="Helical" evidence="1">
    <location>
        <begin position="29"/>
        <end position="48"/>
    </location>
</feature>
<evidence type="ECO:0000313" key="3">
    <source>
        <dbReference type="Proteomes" id="UP000199534"/>
    </source>
</evidence>
<dbReference type="EMBL" id="FOYQ01000002">
    <property type="protein sequence ID" value="SFR49066.1"/>
    <property type="molecule type" value="Genomic_DNA"/>
</dbReference>
<keyword evidence="3" id="KW-1185">Reference proteome</keyword>
<dbReference type="Proteomes" id="UP000199534">
    <property type="component" value="Unassembled WGS sequence"/>
</dbReference>
<keyword evidence="1" id="KW-0472">Membrane</keyword>
<dbReference type="RefSeq" id="WP_245759812.1">
    <property type="nucleotide sequence ID" value="NZ_FOYQ01000002.1"/>
</dbReference>
<protein>
    <submittedName>
        <fullName evidence="2">Transmembrane family 220, helix</fullName>
    </submittedName>
</protein>
<dbReference type="InterPro" id="IPR029377">
    <property type="entry name" value="TMEM220"/>
</dbReference>
<reference evidence="2 3" key="1">
    <citation type="submission" date="2016-10" db="EMBL/GenBank/DDBJ databases">
        <authorList>
            <person name="de Groot N.N."/>
        </authorList>
    </citation>
    <scope>NUCLEOTIDE SEQUENCE [LARGE SCALE GENOMIC DNA]</scope>
    <source>
        <strain evidence="2 3">DSM 21019</strain>
    </source>
</reference>
<dbReference type="Pfam" id="PF15071">
    <property type="entry name" value="TMEM220"/>
    <property type="match status" value="1"/>
</dbReference>
<gene>
    <name evidence="2" type="ORF">SAMN04490243_2207</name>
</gene>
<evidence type="ECO:0000256" key="1">
    <source>
        <dbReference type="SAM" id="Phobius"/>
    </source>
</evidence>
<sequence>MQSFFKILSWLMVLLFAWAAYVQINDPDSFMWILIYGIAALGSLLFALGKLPYWVSLLLGIAFLVGAFMFWPETYEGVGVGDMEMKTTNVERGRESLGLGIAALVFLIFSWRIRVTTK</sequence>
<proteinExistence type="predicted"/>
<organism evidence="2 3">
    <name type="scientific">Robiginitalea myxolifaciens</name>
    <dbReference type="NCBI Taxonomy" id="400055"/>
    <lineage>
        <taxon>Bacteria</taxon>
        <taxon>Pseudomonadati</taxon>
        <taxon>Bacteroidota</taxon>
        <taxon>Flavobacteriia</taxon>
        <taxon>Flavobacteriales</taxon>
        <taxon>Flavobacteriaceae</taxon>
        <taxon>Robiginitalea</taxon>
    </lineage>
</organism>
<accession>A0A1I6H3M3</accession>
<dbReference type="AlphaFoldDB" id="A0A1I6H3M3"/>
<feature type="transmembrane region" description="Helical" evidence="1">
    <location>
        <begin position="96"/>
        <end position="113"/>
    </location>
</feature>
<name>A0A1I6H3M3_9FLAO</name>
<dbReference type="PANTHER" id="PTHR34262">
    <property type="entry name" value="TRANSMEMBRANE PROTEIN 220"/>
    <property type="match status" value="1"/>
</dbReference>
<keyword evidence="1 2" id="KW-0812">Transmembrane</keyword>
<keyword evidence="1" id="KW-1133">Transmembrane helix</keyword>
<dbReference type="PANTHER" id="PTHR34262:SF1">
    <property type="entry name" value="TRANSMEMBRANE PROTEIN 220"/>
    <property type="match status" value="1"/>
</dbReference>
<dbReference type="STRING" id="400055.SAMN04490243_2207"/>
<evidence type="ECO:0000313" key="2">
    <source>
        <dbReference type="EMBL" id="SFR49066.1"/>
    </source>
</evidence>
<feature type="transmembrane region" description="Helical" evidence="1">
    <location>
        <begin position="53"/>
        <end position="71"/>
    </location>
</feature>